<reference evidence="1" key="1">
    <citation type="journal article" date="2021" name="Mol. Ecol. Resour.">
        <title>Apolygus lucorum genome provides insights into omnivorousness and mesophyll feeding.</title>
        <authorList>
            <person name="Liu Y."/>
            <person name="Liu H."/>
            <person name="Wang H."/>
            <person name="Huang T."/>
            <person name="Liu B."/>
            <person name="Yang B."/>
            <person name="Yin L."/>
            <person name="Li B."/>
            <person name="Zhang Y."/>
            <person name="Zhang S."/>
            <person name="Jiang F."/>
            <person name="Zhang X."/>
            <person name="Ren Y."/>
            <person name="Wang B."/>
            <person name="Wang S."/>
            <person name="Lu Y."/>
            <person name="Wu K."/>
            <person name="Fan W."/>
            <person name="Wang G."/>
        </authorList>
    </citation>
    <scope>NUCLEOTIDE SEQUENCE</scope>
    <source>
        <strain evidence="1">12Hb</strain>
    </source>
</reference>
<evidence type="ECO:0000313" key="1">
    <source>
        <dbReference type="EMBL" id="KAF6199183.1"/>
    </source>
</evidence>
<organism evidence="1 2">
    <name type="scientific">Apolygus lucorum</name>
    <name type="common">Small green plant bug</name>
    <name type="synonym">Lygocoris lucorum</name>
    <dbReference type="NCBI Taxonomy" id="248454"/>
    <lineage>
        <taxon>Eukaryota</taxon>
        <taxon>Metazoa</taxon>
        <taxon>Ecdysozoa</taxon>
        <taxon>Arthropoda</taxon>
        <taxon>Hexapoda</taxon>
        <taxon>Insecta</taxon>
        <taxon>Pterygota</taxon>
        <taxon>Neoptera</taxon>
        <taxon>Paraneoptera</taxon>
        <taxon>Hemiptera</taxon>
        <taxon>Heteroptera</taxon>
        <taxon>Panheteroptera</taxon>
        <taxon>Cimicomorpha</taxon>
        <taxon>Miridae</taxon>
        <taxon>Mirini</taxon>
        <taxon>Apolygus</taxon>
    </lineage>
</organism>
<name>A0A8S9WRB5_APOLU</name>
<sequence length="85" mass="9856">MYTDKECADCFLFAQRLLFVRDTYSVVVACTIEFFENCDFSNLAQSFIAQTDPKPPEQGVRAMEVPNSESPITWWVIGKLCYHHR</sequence>
<gene>
    <name evidence="1" type="ORF">GE061_007208</name>
</gene>
<accession>A0A8S9WRB5</accession>
<comment type="caution">
    <text evidence="1">The sequence shown here is derived from an EMBL/GenBank/DDBJ whole genome shotgun (WGS) entry which is preliminary data.</text>
</comment>
<dbReference type="Proteomes" id="UP000466442">
    <property type="component" value="Unassembled WGS sequence"/>
</dbReference>
<keyword evidence="2" id="KW-1185">Reference proteome</keyword>
<proteinExistence type="predicted"/>
<dbReference type="AlphaFoldDB" id="A0A8S9WRB5"/>
<evidence type="ECO:0000313" key="2">
    <source>
        <dbReference type="Proteomes" id="UP000466442"/>
    </source>
</evidence>
<dbReference type="EMBL" id="WIXP02000015">
    <property type="protein sequence ID" value="KAF6199183.1"/>
    <property type="molecule type" value="Genomic_DNA"/>
</dbReference>
<protein>
    <submittedName>
        <fullName evidence="1">Uncharacterized protein</fullName>
    </submittedName>
</protein>